<dbReference type="PANTHER" id="PTHR38926">
    <property type="entry name" value="F-BOX DOMAIN CONTAINING PROTEIN, EXPRESSED"/>
    <property type="match status" value="1"/>
</dbReference>
<proteinExistence type="predicted"/>
<comment type="caution">
    <text evidence="2">The sequence shown here is derived from an EMBL/GenBank/DDBJ whole genome shotgun (WGS) entry which is preliminary data.</text>
</comment>
<dbReference type="EMBL" id="JAPTSV010000008">
    <property type="protein sequence ID" value="KAJ1525317.1"/>
    <property type="molecule type" value="Genomic_DNA"/>
</dbReference>
<dbReference type="PANTHER" id="PTHR38926:SF5">
    <property type="entry name" value="F-BOX AND LEUCINE-RICH REPEAT PROTEIN 6"/>
    <property type="match status" value="1"/>
</dbReference>
<dbReference type="Pfam" id="PF12937">
    <property type="entry name" value="F-box-like"/>
    <property type="match status" value="1"/>
</dbReference>
<dbReference type="Gene3D" id="1.20.1280.50">
    <property type="match status" value="1"/>
</dbReference>
<dbReference type="Proteomes" id="UP001075354">
    <property type="component" value="Chromosome 8"/>
</dbReference>
<evidence type="ECO:0000313" key="3">
    <source>
        <dbReference type="Proteomes" id="UP001075354"/>
    </source>
</evidence>
<evidence type="ECO:0000259" key="1">
    <source>
        <dbReference type="PROSITE" id="PS50181"/>
    </source>
</evidence>
<evidence type="ECO:0000313" key="2">
    <source>
        <dbReference type="EMBL" id="KAJ1525317.1"/>
    </source>
</evidence>
<reference evidence="2" key="1">
    <citation type="submission" date="2022-12" db="EMBL/GenBank/DDBJ databases">
        <title>Chromosome-level genome assembly of the bean flower thrips Megalurothrips usitatus.</title>
        <authorList>
            <person name="Ma L."/>
            <person name="Liu Q."/>
            <person name="Li H."/>
            <person name="Cai W."/>
        </authorList>
    </citation>
    <scope>NUCLEOTIDE SEQUENCE</scope>
    <source>
        <strain evidence="2">Cailab_2022a</strain>
    </source>
</reference>
<dbReference type="InterPro" id="IPR036047">
    <property type="entry name" value="F-box-like_dom_sf"/>
</dbReference>
<dbReference type="SUPFAM" id="SSF81383">
    <property type="entry name" value="F-box domain"/>
    <property type="match status" value="1"/>
</dbReference>
<dbReference type="Gene3D" id="3.80.10.10">
    <property type="entry name" value="Ribonuclease Inhibitor"/>
    <property type="match status" value="1"/>
</dbReference>
<dbReference type="SMART" id="SM00256">
    <property type="entry name" value="FBOX"/>
    <property type="match status" value="1"/>
</dbReference>
<organism evidence="2 3">
    <name type="scientific">Megalurothrips usitatus</name>
    <name type="common">bean blossom thrips</name>
    <dbReference type="NCBI Taxonomy" id="439358"/>
    <lineage>
        <taxon>Eukaryota</taxon>
        <taxon>Metazoa</taxon>
        <taxon>Ecdysozoa</taxon>
        <taxon>Arthropoda</taxon>
        <taxon>Hexapoda</taxon>
        <taxon>Insecta</taxon>
        <taxon>Pterygota</taxon>
        <taxon>Neoptera</taxon>
        <taxon>Paraneoptera</taxon>
        <taxon>Thysanoptera</taxon>
        <taxon>Terebrantia</taxon>
        <taxon>Thripoidea</taxon>
        <taxon>Thripidae</taxon>
        <taxon>Megalurothrips</taxon>
    </lineage>
</organism>
<dbReference type="InterPro" id="IPR001810">
    <property type="entry name" value="F-box_dom"/>
</dbReference>
<protein>
    <recommendedName>
        <fullName evidence="1">F-box domain-containing protein</fullName>
    </recommendedName>
</protein>
<dbReference type="PROSITE" id="PS50181">
    <property type="entry name" value="FBOX"/>
    <property type="match status" value="1"/>
</dbReference>
<sequence length="419" mass="47121">MKMFIRQGWKMGNTKKLIGESSKAPTEDSACYIHDLPNEILVSIFTYLKPKELLYGVGMVCKRWHEVSRDSQAWQKVSFSLWDDRRIWRNAPVIGHLEILAPNESEVEKVRHLVDSPGPSCVRSVRIIIRNPKDTLGILKKYQKSIRTLDLQVGGQDARPEEWQSFFDAIGMLTDLRSLSLRISPNSTEIPYNQQISAGCPVVRYLRVRGQETIASDLLRDLGRVVTSLSISCSFSEHSLELIEAMAACTAVEEVSLPCSMFSALAQIPSLKTVKLIADRAPTSPEQAVLLASPTLKNVERLDVCTSRTQVMPDVGLNKCIAMMAPHLTNCRIVDFRGLQTLDEYLSEFIHEAKKVQSYDLCCRVYHLLQFELSDSVNNVRAVLDNNYAQVPFVANVVSRLTSHPNKKFDIHFSSIAGP</sequence>
<dbReference type="InterPro" id="IPR032675">
    <property type="entry name" value="LRR_dom_sf"/>
</dbReference>
<keyword evidence="3" id="KW-1185">Reference proteome</keyword>
<dbReference type="AlphaFoldDB" id="A0AAV7XPG0"/>
<name>A0AAV7XPG0_9NEOP</name>
<feature type="domain" description="F-box" evidence="1">
    <location>
        <begin position="30"/>
        <end position="77"/>
    </location>
</feature>
<dbReference type="SUPFAM" id="SSF52047">
    <property type="entry name" value="RNI-like"/>
    <property type="match status" value="1"/>
</dbReference>
<accession>A0AAV7XPG0</accession>
<gene>
    <name evidence="2" type="ORF">ONE63_010139</name>
</gene>